<dbReference type="Pfam" id="PF00534">
    <property type="entry name" value="Glycos_transf_1"/>
    <property type="match status" value="1"/>
</dbReference>
<evidence type="ECO:0000259" key="2">
    <source>
        <dbReference type="Pfam" id="PF13439"/>
    </source>
</evidence>
<evidence type="ECO:0000313" key="3">
    <source>
        <dbReference type="EMBL" id="GAF76879.1"/>
    </source>
</evidence>
<gene>
    <name evidence="3" type="ORF">S01H1_05885</name>
</gene>
<reference evidence="3" key="1">
    <citation type="journal article" date="2014" name="Front. Microbiol.">
        <title>High frequency of phylogenetically diverse reductive dehalogenase-homologous genes in deep subseafloor sedimentary metagenomes.</title>
        <authorList>
            <person name="Kawai M."/>
            <person name="Futagami T."/>
            <person name="Toyoda A."/>
            <person name="Takaki Y."/>
            <person name="Nishi S."/>
            <person name="Hori S."/>
            <person name="Arai W."/>
            <person name="Tsubouchi T."/>
            <person name="Morono Y."/>
            <person name="Uchiyama I."/>
            <person name="Ito T."/>
            <person name="Fujiyama A."/>
            <person name="Inagaki F."/>
            <person name="Takami H."/>
        </authorList>
    </citation>
    <scope>NUCLEOTIDE SEQUENCE</scope>
    <source>
        <strain evidence="3">Expedition CK06-06</strain>
    </source>
</reference>
<evidence type="ECO:0008006" key="4">
    <source>
        <dbReference type="Google" id="ProtNLM"/>
    </source>
</evidence>
<dbReference type="Pfam" id="PF13439">
    <property type="entry name" value="Glyco_transf_4"/>
    <property type="match status" value="1"/>
</dbReference>
<dbReference type="GO" id="GO:0016757">
    <property type="term" value="F:glycosyltransferase activity"/>
    <property type="evidence" value="ECO:0007669"/>
    <property type="project" value="InterPro"/>
</dbReference>
<dbReference type="EMBL" id="BARS01003055">
    <property type="protein sequence ID" value="GAF76879.1"/>
    <property type="molecule type" value="Genomic_DNA"/>
</dbReference>
<dbReference type="AlphaFoldDB" id="X0S796"/>
<name>X0S796_9ZZZZ</name>
<dbReference type="InterPro" id="IPR001296">
    <property type="entry name" value="Glyco_trans_1"/>
</dbReference>
<evidence type="ECO:0000259" key="1">
    <source>
        <dbReference type="Pfam" id="PF00534"/>
    </source>
</evidence>
<accession>X0S796</accession>
<dbReference type="PANTHER" id="PTHR45947:SF3">
    <property type="entry name" value="SULFOQUINOVOSYL TRANSFERASE SQD2"/>
    <property type="match status" value="1"/>
</dbReference>
<protein>
    <recommendedName>
        <fullName evidence="4">Glycosyl transferase family 1 domain-containing protein</fullName>
    </recommendedName>
</protein>
<feature type="non-terminal residue" evidence="3">
    <location>
        <position position="340"/>
    </location>
</feature>
<dbReference type="InterPro" id="IPR050194">
    <property type="entry name" value="Glycosyltransferase_grp1"/>
</dbReference>
<proteinExistence type="predicted"/>
<feature type="domain" description="Glycosyl transferase family 1" evidence="1">
    <location>
        <begin position="196"/>
        <end position="331"/>
    </location>
</feature>
<dbReference type="Gene3D" id="3.40.50.2000">
    <property type="entry name" value="Glycogen Phosphorylase B"/>
    <property type="match status" value="2"/>
</dbReference>
<feature type="domain" description="Glycosyltransferase subfamily 4-like N-terminal" evidence="2">
    <location>
        <begin position="14"/>
        <end position="185"/>
    </location>
</feature>
<sequence>MRIALIHDWLTGMRGGEKVLAELCKLMPQADLLTLIHVPGCCDATIEQMRIITSWLGDLPGVRHYYRYLLPAMPLAIERMDVDRYDLVISSSHCVAKGICRSPESVHLCYCHTPMRYAWSQQRTYRSAMGPTGLALEAAGRFLRAWDRRSASHVDGFIANSKNVLQRIWQAYGRRGDVVYPPIDTGFYTPGDCRREDFYLMVTALAPNKGVDQAIAAASKLSRPLRIIGSGPMAKRLRRIAPPNVTFMGWQSNEVVRDNYRRCRALLFPGQEDFGMVPLEAMACGTPVVAFASGGASETVLGADSQNPAGPTGVLYSPQSPDTLAQAIIHFEGIEGGFDP</sequence>
<comment type="caution">
    <text evidence="3">The sequence shown here is derived from an EMBL/GenBank/DDBJ whole genome shotgun (WGS) entry which is preliminary data.</text>
</comment>
<organism evidence="3">
    <name type="scientific">marine sediment metagenome</name>
    <dbReference type="NCBI Taxonomy" id="412755"/>
    <lineage>
        <taxon>unclassified sequences</taxon>
        <taxon>metagenomes</taxon>
        <taxon>ecological metagenomes</taxon>
    </lineage>
</organism>
<dbReference type="SUPFAM" id="SSF53756">
    <property type="entry name" value="UDP-Glycosyltransferase/glycogen phosphorylase"/>
    <property type="match status" value="1"/>
</dbReference>
<dbReference type="InterPro" id="IPR028098">
    <property type="entry name" value="Glyco_trans_4-like_N"/>
</dbReference>
<dbReference type="PANTHER" id="PTHR45947">
    <property type="entry name" value="SULFOQUINOVOSYL TRANSFERASE SQD2"/>
    <property type="match status" value="1"/>
</dbReference>